<dbReference type="AlphaFoldDB" id="A0A4V3IR14"/>
<dbReference type="OrthoDB" id="9149607at2"/>
<comment type="caution">
    <text evidence="1">The sequence shown here is derived from an EMBL/GenBank/DDBJ whole genome shotgun (WGS) entry which is preliminary data.</text>
</comment>
<protein>
    <recommendedName>
        <fullName evidence="3">Heme oxygenase</fullName>
    </recommendedName>
</protein>
<dbReference type="Proteomes" id="UP000297447">
    <property type="component" value="Unassembled WGS sequence"/>
</dbReference>
<evidence type="ECO:0008006" key="3">
    <source>
        <dbReference type="Google" id="ProtNLM"/>
    </source>
</evidence>
<dbReference type="Gene3D" id="1.20.910.10">
    <property type="entry name" value="Heme oxygenase-like"/>
    <property type="match status" value="1"/>
</dbReference>
<dbReference type="RefSeq" id="WP_134519662.1">
    <property type="nucleotide sequence ID" value="NZ_SOHE01000048.1"/>
</dbReference>
<evidence type="ECO:0000313" key="1">
    <source>
        <dbReference type="EMBL" id="TFD49643.1"/>
    </source>
</evidence>
<organism evidence="1 2">
    <name type="scientific">Cryobacterium frigoriphilum</name>
    <dbReference type="NCBI Taxonomy" id="1259150"/>
    <lineage>
        <taxon>Bacteria</taxon>
        <taxon>Bacillati</taxon>
        <taxon>Actinomycetota</taxon>
        <taxon>Actinomycetes</taxon>
        <taxon>Micrococcales</taxon>
        <taxon>Microbacteriaceae</taxon>
        <taxon>Cryobacterium</taxon>
    </lineage>
</organism>
<dbReference type="CDD" id="cd19166">
    <property type="entry name" value="HemeO-bac"/>
    <property type="match status" value="1"/>
</dbReference>
<dbReference type="EMBL" id="SOHE01000048">
    <property type="protein sequence ID" value="TFD49643.1"/>
    <property type="molecule type" value="Genomic_DNA"/>
</dbReference>
<keyword evidence="2" id="KW-1185">Reference proteome</keyword>
<gene>
    <name evidence="1" type="ORF">E3T55_11255</name>
</gene>
<dbReference type="InterPro" id="IPR016084">
    <property type="entry name" value="Haem_Oase-like_multi-hlx"/>
</dbReference>
<evidence type="ECO:0000313" key="2">
    <source>
        <dbReference type="Proteomes" id="UP000297447"/>
    </source>
</evidence>
<dbReference type="SUPFAM" id="SSF48613">
    <property type="entry name" value="Heme oxygenase-like"/>
    <property type="match status" value="1"/>
</dbReference>
<sequence length="190" mass="20932">MEDLPSLLRRETADLHAAVETATGLPGSIRSRVDYRTLLYRLHGFHRAAEVSLADSQWAQAWAVLDIDLRRFRRSHLIEKDLQDMQASPPVDASPITGISCFPGMLGCLYVLEGSALGGRVIGPAIRSSIGEVPTRFFESGDRGHPSPWRTLTEALQRFDGGADGSSLVVDGARRTFLSFEMHVAMPRQD</sequence>
<reference evidence="1 2" key="1">
    <citation type="submission" date="2019-03" db="EMBL/GenBank/DDBJ databases">
        <title>Genomics of glacier-inhabiting Cryobacterium strains.</title>
        <authorList>
            <person name="Liu Q."/>
            <person name="Xin Y.-H."/>
        </authorList>
    </citation>
    <scope>NUCLEOTIDE SEQUENCE [LARGE SCALE GENOMIC DNA]</scope>
    <source>
        <strain evidence="1 2">Hh14</strain>
    </source>
</reference>
<name>A0A4V3IR14_9MICO</name>
<proteinExistence type="predicted"/>
<accession>A0A4V3IR14</accession>